<reference evidence="1 2" key="1">
    <citation type="journal article" date="2013" name="Nat. Genet.">
        <title>The genome of the hydatid tapeworm Echinococcus granulosus.</title>
        <authorList>
            <person name="Zheng H."/>
            <person name="Zhang W."/>
            <person name="Zhang L."/>
            <person name="Zhang Z."/>
            <person name="Li J."/>
            <person name="Lu G."/>
            <person name="Zhu Y."/>
            <person name="Wang Y."/>
            <person name="Huang Y."/>
            <person name="Liu J."/>
            <person name="Kang H."/>
            <person name="Chen J."/>
            <person name="Wang L."/>
            <person name="Chen A."/>
            <person name="Yu S."/>
            <person name="Gao Z."/>
            <person name="Jin L."/>
            <person name="Gu W."/>
            <person name="Wang Z."/>
            <person name="Zhao L."/>
            <person name="Shi B."/>
            <person name="Wen H."/>
            <person name="Lin R."/>
            <person name="Jones M.K."/>
            <person name="Brejova B."/>
            <person name="Vinar T."/>
            <person name="Zhao G."/>
            <person name="McManus D.P."/>
            <person name="Chen Z."/>
            <person name="Zhou Y."/>
            <person name="Wang S."/>
        </authorList>
    </citation>
    <scope>NUCLEOTIDE SEQUENCE [LARGE SCALE GENOMIC DNA]</scope>
</reference>
<dbReference type="EMBL" id="APAU02000483">
    <property type="protein sequence ID" value="EUB53949.1"/>
    <property type="molecule type" value="Genomic_DNA"/>
</dbReference>
<organism evidence="1 2">
    <name type="scientific">Echinococcus granulosus</name>
    <name type="common">Hydatid tapeworm</name>
    <dbReference type="NCBI Taxonomy" id="6210"/>
    <lineage>
        <taxon>Eukaryota</taxon>
        <taxon>Metazoa</taxon>
        <taxon>Spiralia</taxon>
        <taxon>Lophotrochozoa</taxon>
        <taxon>Platyhelminthes</taxon>
        <taxon>Cestoda</taxon>
        <taxon>Eucestoda</taxon>
        <taxon>Cyclophyllidea</taxon>
        <taxon>Taeniidae</taxon>
        <taxon>Echinococcus</taxon>
        <taxon>Echinococcus granulosus group</taxon>
    </lineage>
</organism>
<dbReference type="Proteomes" id="UP000019149">
    <property type="component" value="Unassembled WGS sequence"/>
</dbReference>
<dbReference type="AlphaFoldDB" id="W6UKD9"/>
<protein>
    <submittedName>
        <fullName evidence="1">Uncharacterized protein</fullName>
    </submittedName>
</protein>
<dbReference type="CTD" id="36346907"/>
<dbReference type="RefSeq" id="XP_024345145.1">
    <property type="nucleotide sequence ID" value="XM_024500441.1"/>
</dbReference>
<evidence type="ECO:0000313" key="1">
    <source>
        <dbReference type="EMBL" id="EUB53949.1"/>
    </source>
</evidence>
<sequence length="119" mass="13563">MDVLVTSTAEFMQQSEALAHSHVRFYFHLHHGAIVLALALHVNSKVSKVLRQQWVSHHVVLRVREDFCTLQCRKVNEVRPGPVYPSIAITTQPLLQLTRHPPPSAKISHDPLTHVQVHF</sequence>
<comment type="caution">
    <text evidence="1">The sequence shown here is derived from an EMBL/GenBank/DDBJ whole genome shotgun (WGS) entry which is preliminary data.</text>
</comment>
<dbReference type="KEGG" id="egl:EGR_11194"/>
<accession>W6UKD9</accession>
<keyword evidence="2" id="KW-1185">Reference proteome</keyword>
<proteinExistence type="predicted"/>
<dbReference type="GeneID" id="36346907"/>
<gene>
    <name evidence="1" type="ORF">EGR_11194</name>
</gene>
<evidence type="ECO:0000313" key="2">
    <source>
        <dbReference type="Proteomes" id="UP000019149"/>
    </source>
</evidence>
<name>W6UKD9_ECHGR</name>